<dbReference type="NCBIfam" id="TIGR00229">
    <property type="entry name" value="sensory_box"/>
    <property type="match status" value="1"/>
</dbReference>
<protein>
    <recommendedName>
        <fullName evidence="2">histidine kinase</fullName>
        <ecNumber evidence="2">2.7.13.3</ecNumber>
    </recommendedName>
</protein>
<dbReference type="RefSeq" id="WP_184746076.1">
    <property type="nucleotide sequence ID" value="NZ_JACHGJ010000002.1"/>
</dbReference>
<dbReference type="InterPro" id="IPR036890">
    <property type="entry name" value="HATPase_C_sf"/>
</dbReference>
<dbReference type="EC" id="2.7.13.3" evidence="2"/>
<dbReference type="SUPFAM" id="SSF55874">
    <property type="entry name" value="ATPase domain of HSP90 chaperone/DNA topoisomerase II/histidine kinase"/>
    <property type="match status" value="1"/>
</dbReference>
<evidence type="ECO:0000259" key="7">
    <source>
        <dbReference type="PROSITE" id="PS50109"/>
    </source>
</evidence>
<dbReference type="InterPro" id="IPR001789">
    <property type="entry name" value="Sig_transdc_resp-reg_receiver"/>
</dbReference>
<dbReference type="CDD" id="cd00082">
    <property type="entry name" value="HisKA"/>
    <property type="match status" value="1"/>
</dbReference>
<dbReference type="PROSITE" id="PS50110">
    <property type="entry name" value="RESPONSE_REGULATORY"/>
    <property type="match status" value="1"/>
</dbReference>
<evidence type="ECO:0000313" key="12">
    <source>
        <dbReference type="Proteomes" id="UP000587760"/>
    </source>
</evidence>
<evidence type="ECO:0000259" key="10">
    <source>
        <dbReference type="PROSITE" id="PS50113"/>
    </source>
</evidence>
<dbReference type="InterPro" id="IPR003594">
    <property type="entry name" value="HATPase_dom"/>
</dbReference>
<dbReference type="InterPro" id="IPR011006">
    <property type="entry name" value="CheY-like_superfamily"/>
</dbReference>
<dbReference type="Gene3D" id="1.10.287.130">
    <property type="match status" value="1"/>
</dbReference>
<dbReference type="SMART" id="SM00091">
    <property type="entry name" value="PAS"/>
    <property type="match status" value="2"/>
</dbReference>
<keyword evidence="6" id="KW-0812">Transmembrane</keyword>
<dbReference type="CDD" id="cd00156">
    <property type="entry name" value="REC"/>
    <property type="match status" value="1"/>
</dbReference>
<reference evidence="11 12" key="1">
    <citation type="submission" date="2020-08" db="EMBL/GenBank/DDBJ databases">
        <title>Genomic Encyclopedia of Type Strains, Phase IV (KMG-IV): sequencing the most valuable type-strain genomes for metagenomic binning, comparative biology and taxonomic classification.</title>
        <authorList>
            <person name="Goeker M."/>
        </authorList>
    </citation>
    <scope>NUCLEOTIDE SEQUENCE [LARGE SCALE GENOMIC DNA]</scope>
    <source>
        <strain evidence="11 12">DSM 2461</strain>
    </source>
</reference>
<keyword evidence="4" id="KW-0732">Signal</keyword>
<dbReference type="Gene3D" id="3.30.565.10">
    <property type="entry name" value="Histidine kinase-like ATPase, C-terminal domain"/>
    <property type="match status" value="1"/>
</dbReference>
<dbReference type="PROSITE" id="PS50112">
    <property type="entry name" value="PAS"/>
    <property type="match status" value="1"/>
</dbReference>
<dbReference type="SMART" id="SM00387">
    <property type="entry name" value="HATPase_c"/>
    <property type="match status" value="1"/>
</dbReference>
<dbReference type="CDD" id="cd00130">
    <property type="entry name" value="PAS"/>
    <property type="match status" value="2"/>
</dbReference>
<sequence>MKGKKYSLFLLLMTLALLTTLHGLEAPVLMGAETGYPPFSFLNEENEITGFSVELAGSILNKMNVSYRIHVDKWAVLKDLLQEGAVDLLPLVARAPEREGYFDFTFPYMELHGTLFFHENSPLLSSLEDLKGSKIAVMQSDTADEYISARVDERDIVRTETFNEAMLLLSEKKVDAVAAQRLMGLETIKELGIENIRPALADLPGFNQSFSLAVKEGDSELLATLNEGLSLVIADGTFDRLQFEWFSPLGAYRSTQKKIRIGGDSDYPPYEFLDENGEPAGFNVDLTKAIAQYMDLDVEIILAPWTVTYNRLINGEIDMVQGLFYSPERDLTMAFTQAHSSVNHVAITRVEDSPINSFEDLEGKRILVLKNDITHEMLKGKGLEKQLIPVDSFSSVLIKLASGEGDCAIAAQSPADYWIRKLKITNLTMGQYSFISAQYNYGALEEKSEYLNPFKEGLSLLKANGEYRKIDLKWLGIEDEERSFKFLNLFILSIFILAIMILLLFYNRRLKKLKMKKDVSEDIQLCTVLQQIDSFLWILNIKGTIIKTNESFRLMFEEGFDKDEEKSIKDGPWSDYFSFIPLNHYGLINLKQMENSFEHRYLDGKGTLHRAHTEISIYKDRNSGSNLLVGLSTDASKSKSKGSLISGEEVIQDREFQGGFELEGNDRHMVNLEKAIDQSPLSIVITDFDGNILFINKKTCEISGYGPEELLGENARIFRSGLMDSTVYKDLWDTIKEGRDWNGKLQNRKKSGELYWEQVIISPVKGPDDKIETFIASKEDISELVERESENVLLEKRLRQKSQLDIIGEIAGGIAHDYNNMLNGILNSVYLLKNIRDKDEEKAEAYLNIITQAAERAIGLSEQLKSFGHKEDLLFEKLNLHFIIAETADVLKESLKENISLSMDLSARNFLISGNSSEIHNCIMNICENAVQSMESGGDLIIRTRDTRIERSGEINSFKVEKGTYCTLEIEDKGCGIPAENIERIFEPFFTTREPGKGSGLGLAAVYGTMLHHNGYVEVRSEENKGTIFGLSFKITGDIEMEDNKDGNETGDYEMKGASKRILVVDDEQMNRIVLPDLLESMGYDSLVAADGYEALEIYQREKDSIDLIILDFMMPELNGKETFLKLLEIDSDVQVIVASGFSENEDIEQMKEKGLAGVLRKPYRTTDLERVLKELEN</sequence>
<evidence type="ECO:0000259" key="8">
    <source>
        <dbReference type="PROSITE" id="PS50110"/>
    </source>
</evidence>
<keyword evidence="12" id="KW-1185">Reference proteome</keyword>
<dbReference type="Pfam" id="PF00072">
    <property type="entry name" value="Response_reg"/>
    <property type="match status" value="1"/>
</dbReference>
<dbReference type="InterPro" id="IPR000014">
    <property type="entry name" value="PAS"/>
</dbReference>
<feature type="domain" description="Histidine kinase" evidence="7">
    <location>
        <begin position="813"/>
        <end position="1037"/>
    </location>
</feature>
<feature type="domain" description="PAS" evidence="9">
    <location>
        <begin position="668"/>
        <end position="714"/>
    </location>
</feature>
<evidence type="ECO:0000256" key="2">
    <source>
        <dbReference type="ARBA" id="ARBA00012438"/>
    </source>
</evidence>
<dbReference type="Proteomes" id="UP000587760">
    <property type="component" value="Unassembled WGS sequence"/>
</dbReference>
<dbReference type="SMART" id="SM00086">
    <property type="entry name" value="PAC"/>
    <property type="match status" value="2"/>
</dbReference>
<dbReference type="InterPro" id="IPR004358">
    <property type="entry name" value="Sig_transdc_His_kin-like_C"/>
</dbReference>
<dbReference type="PROSITE" id="PS50109">
    <property type="entry name" value="HIS_KIN"/>
    <property type="match status" value="1"/>
</dbReference>
<feature type="domain" description="PAC" evidence="10">
    <location>
        <begin position="739"/>
        <end position="793"/>
    </location>
</feature>
<feature type="modified residue" description="4-aspartylphosphate" evidence="5">
    <location>
        <position position="1112"/>
    </location>
</feature>
<dbReference type="EMBL" id="JACHGJ010000002">
    <property type="protein sequence ID" value="MBB6480182.1"/>
    <property type="molecule type" value="Genomic_DNA"/>
</dbReference>
<evidence type="ECO:0000256" key="5">
    <source>
        <dbReference type="PROSITE-ProRule" id="PRU00169"/>
    </source>
</evidence>
<dbReference type="Pfam" id="PF00497">
    <property type="entry name" value="SBP_bac_3"/>
    <property type="match status" value="2"/>
</dbReference>
<dbReference type="SUPFAM" id="SSF55785">
    <property type="entry name" value="PYP-like sensor domain (PAS domain)"/>
    <property type="match status" value="1"/>
</dbReference>
<dbReference type="SUPFAM" id="SSF53850">
    <property type="entry name" value="Periplasmic binding protein-like II"/>
    <property type="match status" value="2"/>
</dbReference>
<dbReference type="InterPro" id="IPR000700">
    <property type="entry name" value="PAS-assoc_C"/>
</dbReference>
<dbReference type="PANTHER" id="PTHR35936:SF38">
    <property type="entry name" value="GLUTAMINE-BINDING PERIPLASMIC PROTEIN"/>
    <property type="match status" value="1"/>
</dbReference>
<evidence type="ECO:0000256" key="6">
    <source>
        <dbReference type="SAM" id="Phobius"/>
    </source>
</evidence>
<dbReference type="Pfam" id="PF13426">
    <property type="entry name" value="PAS_9"/>
    <property type="match status" value="1"/>
</dbReference>
<keyword evidence="3 5" id="KW-0597">Phosphoprotein</keyword>
<keyword evidence="6" id="KW-1133">Transmembrane helix</keyword>
<dbReference type="SMART" id="SM00062">
    <property type="entry name" value="PBPb"/>
    <property type="match status" value="2"/>
</dbReference>
<dbReference type="Gene3D" id="3.40.190.10">
    <property type="entry name" value="Periplasmic binding protein-like II"/>
    <property type="match status" value="4"/>
</dbReference>
<evidence type="ECO:0000256" key="1">
    <source>
        <dbReference type="ARBA" id="ARBA00000085"/>
    </source>
</evidence>
<evidence type="ECO:0000256" key="3">
    <source>
        <dbReference type="ARBA" id="ARBA00022553"/>
    </source>
</evidence>
<accession>A0A841RCQ8</accession>
<organism evidence="11 12">
    <name type="scientific">Spirochaeta isovalerica</name>
    <dbReference type="NCBI Taxonomy" id="150"/>
    <lineage>
        <taxon>Bacteria</taxon>
        <taxon>Pseudomonadati</taxon>
        <taxon>Spirochaetota</taxon>
        <taxon>Spirochaetia</taxon>
        <taxon>Spirochaetales</taxon>
        <taxon>Spirochaetaceae</taxon>
        <taxon>Spirochaeta</taxon>
    </lineage>
</organism>
<keyword evidence="6" id="KW-0472">Membrane</keyword>
<dbReference type="GO" id="GO:0000155">
    <property type="term" value="F:phosphorelay sensor kinase activity"/>
    <property type="evidence" value="ECO:0007669"/>
    <property type="project" value="InterPro"/>
</dbReference>
<dbReference type="InterPro" id="IPR001638">
    <property type="entry name" value="Solute-binding_3/MltF_N"/>
</dbReference>
<evidence type="ECO:0000313" key="11">
    <source>
        <dbReference type="EMBL" id="MBB6480182.1"/>
    </source>
</evidence>
<dbReference type="SMART" id="SM00448">
    <property type="entry name" value="REC"/>
    <property type="match status" value="1"/>
</dbReference>
<dbReference type="PROSITE" id="PS50113">
    <property type="entry name" value="PAC"/>
    <property type="match status" value="1"/>
</dbReference>
<dbReference type="CDD" id="cd13704">
    <property type="entry name" value="PBP2_HisK"/>
    <property type="match status" value="2"/>
</dbReference>
<dbReference type="InterPro" id="IPR001610">
    <property type="entry name" value="PAC"/>
</dbReference>
<dbReference type="InterPro" id="IPR005467">
    <property type="entry name" value="His_kinase_dom"/>
</dbReference>
<feature type="domain" description="Response regulatory" evidence="8">
    <location>
        <begin position="1061"/>
        <end position="1177"/>
    </location>
</feature>
<dbReference type="InterPro" id="IPR003661">
    <property type="entry name" value="HisK_dim/P_dom"/>
</dbReference>
<dbReference type="SUPFAM" id="SSF47384">
    <property type="entry name" value="Homodimeric domain of signal transducing histidine kinase"/>
    <property type="match status" value="1"/>
</dbReference>
<dbReference type="PRINTS" id="PR00344">
    <property type="entry name" value="BCTRLSENSOR"/>
</dbReference>
<proteinExistence type="predicted"/>
<dbReference type="Gene3D" id="3.30.450.20">
    <property type="entry name" value="PAS domain"/>
    <property type="match status" value="1"/>
</dbReference>
<comment type="catalytic activity">
    <reaction evidence="1">
        <text>ATP + protein L-histidine = ADP + protein N-phospho-L-histidine.</text>
        <dbReference type="EC" id="2.7.13.3"/>
    </reaction>
</comment>
<dbReference type="Pfam" id="PF02518">
    <property type="entry name" value="HATPase_c"/>
    <property type="match status" value="1"/>
</dbReference>
<dbReference type="SUPFAM" id="SSF52172">
    <property type="entry name" value="CheY-like"/>
    <property type="match status" value="1"/>
</dbReference>
<dbReference type="Gene3D" id="3.40.50.2300">
    <property type="match status" value="1"/>
</dbReference>
<feature type="transmembrane region" description="Helical" evidence="6">
    <location>
        <begin position="486"/>
        <end position="506"/>
    </location>
</feature>
<evidence type="ECO:0000256" key="4">
    <source>
        <dbReference type="ARBA" id="ARBA00022729"/>
    </source>
</evidence>
<gene>
    <name evidence="11" type="ORF">HNR50_001840</name>
</gene>
<dbReference type="InterPro" id="IPR036097">
    <property type="entry name" value="HisK_dim/P_sf"/>
</dbReference>
<dbReference type="AlphaFoldDB" id="A0A841RCQ8"/>
<comment type="caution">
    <text evidence="11">The sequence shown here is derived from an EMBL/GenBank/DDBJ whole genome shotgun (WGS) entry which is preliminary data.</text>
</comment>
<dbReference type="PANTHER" id="PTHR35936">
    <property type="entry name" value="MEMBRANE-BOUND LYTIC MUREIN TRANSGLYCOSYLASE F"/>
    <property type="match status" value="1"/>
</dbReference>
<evidence type="ECO:0000259" key="9">
    <source>
        <dbReference type="PROSITE" id="PS50112"/>
    </source>
</evidence>
<name>A0A841RCQ8_9SPIO</name>
<dbReference type="InterPro" id="IPR035965">
    <property type="entry name" value="PAS-like_dom_sf"/>
</dbReference>